<reference evidence="5 6" key="1">
    <citation type="submission" date="2019-02" db="EMBL/GenBank/DDBJ databases">
        <title>Pedobacter sp. RP-1-14 sp. nov., isolated from Arctic soil.</title>
        <authorList>
            <person name="Dahal R.H."/>
        </authorList>
    </citation>
    <scope>NUCLEOTIDE SEQUENCE [LARGE SCALE GENOMIC DNA]</scope>
    <source>
        <strain evidence="5 6">RP-1-14</strain>
    </source>
</reference>
<dbReference type="SMART" id="SM00369">
    <property type="entry name" value="LRR_TYP"/>
    <property type="match status" value="7"/>
</dbReference>
<evidence type="ECO:0000256" key="3">
    <source>
        <dbReference type="SAM" id="SignalP"/>
    </source>
</evidence>
<dbReference type="InterPro" id="IPR032675">
    <property type="entry name" value="LRR_dom_sf"/>
</dbReference>
<feature type="domain" description="Disease resistance R13L4/SHOC-2-like LRR" evidence="4">
    <location>
        <begin position="142"/>
        <end position="421"/>
    </location>
</feature>
<dbReference type="OrthoDB" id="8532199at2"/>
<dbReference type="InterPro" id="IPR050216">
    <property type="entry name" value="LRR_domain-containing"/>
</dbReference>
<keyword evidence="6" id="KW-1185">Reference proteome</keyword>
<dbReference type="InterPro" id="IPR025875">
    <property type="entry name" value="Leu-rich_rpt_4"/>
</dbReference>
<dbReference type="Proteomes" id="UP000293347">
    <property type="component" value="Unassembled WGS sequence"/>
</dbReference>
<evidence type="ECO:0000256" key="1">
    <source>
        <dbReference type="ARBA" id="ARBA00022614"/>
    </source>
</evidence>
<dbReference type="PANTHER" id="PTHR48051:SF1">
    <property type="entry name" value="RAS SUPPRESSOR PROTEIN 1"/>
    <property type="match status" value="1"/>
</dbReference>
<dbReference type="RefSeq" id="WP_131596108.1">
    <property type="nucleotide sequence ID" value="NZ_SJSL01000002.1"/>
</dbReference>
<sequence>MNLSRSAIATVFTAAFLQISCLLNANAQTDKQSFDSYFRNMSEFTSAGSYIQSEFYRTGDSLMNKIGISIYKHTDLLKLIKSSRKGEIKILSLSVKDSANFEKNIGLLAELPNLEFLRITDHDNWDKEHKRTTAYRLPGSFTQLKNLKVIELLSTNHLDLNDAIAKFSALPGLRGISFQGELGKLPSSLATLQKITFVKLSDYRSLDDVDLSKVSWQMISILGIGADSAKAVAGIIRLAAIESLRELELIYPTKDYLLSLPNLQQLTALTVRYPQTKNNFKLFPILSRLSNLKDLQIDISLESRLNLSGLAELKQLESLKCSGSKNLHENPETIKQIASLSRLKHLEISYGSLTDVREIFSPAALPNLLSLSLMGNRITELSDVEGYGFTRLQSLNLSKNQIRSIPAGFKSLAQLEELNLSRNMLTDVSVLKDQNLDNIKNINLSHNQITSLPQAILAAPKMEVLTLSFNKIKDLPDLKSPNNTLKQLYINNNELTSLRESIGDYRSLTVFNAGANKLTYLPSSFTKLSKLRGLVLEDNNISSLPPELGKAKELTVLRVEGNVQIGNSALNLILSSPRKMFWADLRNTGIDALPATDKWANIHFIRLDLRKNKITGLPVEFGSSRTDLLALRDNPLKADSSYTLNLVIGQAGLKVLLEGHGIPANHIKVSDYDYVVAMTERIVSMGQYLNQGAALVAYADKARSLNETAYNENIDWFLLGLRRFDQKDYRGSIRDFETFMKIPRAPTIGGNINETVQYFKSESHLALGEKEKAAETLLQFIPRVYPGANYIQAALIYRELGKDSIANELMGTMLKRYDKDQAGVVGYGYPMPLYDYVEVLIIAGKPAEALALLKKENQKLFETTRSLRDYLEATANYLIDRTTFEQSKKQLSASISKNGKVTDWSYQLFNKWVNQTDRPEKEKEQLYALQNICK</sequence>
<dbReference type="Pfam" id="PF23598">
    <property type="entry name" value="LRR_14"/>
    <property type="match status" value="1"/>
</dbReference>
<dbReference type="InterPro" id="IPR055414">
    <property type="entry name" value="LRR_R13L4/SHOC2-like"/>
</dbReference>
<dbReference type="AlphaFoldDB" id="A0A4R0NKR3"/>
<feature type="signal peptide" evidence="3">
    <location>
        <begin position="1"/>
        <end position="27"/>
    </location>
</feature>
<dbReference type="InterPro" id="IPR011990">
    <property type="entry name" value="TPR-like_helical_dom_sf"/>
</dbReference>
<name>A0A4R0NKR3_9SPHI</name>
<dbReference type="Gene3D" id="1.25.40.10">
    <property type="entry name" value="Tetratricopeptide repeat domain"/>
    <property type="match status" value="1"/>
</dbReference>
<dbReference type="Pfam" id="PF12799">
    <property type="entry name" value="LRR_4"/>
    <property type="match status" value="1"/>
</dbReference>
<comment type="caution">
    <text evidence="5">The sequence shown here is derived from an EMBL/GenBank/DDBJ whole genome shotgun (WGS) entry which is preliminary data.</text>
</comment>
<dbReference type="InterPro" id="IPR003591">
    <property type="entry name" value="Leu-rich_rpt_typical-subtyp"/>
</dbReference>
<dbReference type="PANTHER" id="PTHR48051">
    <property type="match status" value="1"/>
</dbReference>
<dbReference type="Gene3D" id="3.80.10.10">
    <property type="entry name" value="Ribonuclease Inhibitor"/>
    <property type="match status" value="4"/>
</dbReference>
<accession>A0A4R0NKR3</accession>
<evidence type="ECO:0000313" key="5">
    <source>
        <dbReference type="EMBL" id="TCD01360.1"/>
    </source>
</evidence>
<organism evidence="5 6">
    <name type="scientific">Pedobacter psychroterrae</name>
    <dbReference type="NCBI Taxonomy" id="2530453"/>
    <lineage>
        <taxon>Bacteria</taxon>
        <taxon>Pseudomonadati</taxon>
        <taxon>Bacteroidota</taxon>
        <taxon>Sphingobacteriia</taxon>
        <taxon>Sphingobacteriales</taxon>
        <taxon>Sphingobacteriaceae</taxon>
        <taxon>Pedobacter</taxon>
    </lineage>
</organism>
<protein>
    <recommendedName>
        <fullName evidence="4">Disease resistance R13L4/SHOC-2-like LRR domain-containing protein</fullName>
    </recommendedName>
</protein>
<keyword evidence="3" id="KW-0732">Signal</keyword>
<keyword evidence="1" id="KW-0433">Leucine-rich repeat</keyword>
<dbReference type="GO" id="GO:0005737">
    <property type="term" value="C:cytoplasm"/>
    <property type="evidence" value="ECO:0007669"/>
    <property type="project" value="TreeGrafter"/>
</dbReference>
<dbReference type="SMART" id="SM00364">
    <property type="entry name" value="LRR_BAC"/>
    <property type="match status" value="7"/>
</dbReference>
<keyword evidence="2" id="KW-0677">Repeat</keyword>
<gene>
    <name evidence="5" type="ORF">EZ437_11475</name>
</gene>
<dbReference type="EMBL" id="SJSL01000002">
    <property type="protein sequence ID" value="TCD01360.1"/>
    <property type="molecule type" value="Genomic_DNA"/>
</dbReference>
<dbReference type="SUPFAM" id="SSF52058">
    <property type="entry name" value="L domain-like"/>
    <property type="match status" value="1"/>
</dbReference>
<evidence type="ECO:0000313" key="6">
    <source>
        <dbReference type="Proteomes" id="UP000293347"/>
    </source>
</evidence>
<dbReference type="PROSITE" id="PS51450">
    <property type="entry name" value="LRR"/>
    <property type="match status" value="5"/>
</dbReference>
<proteinExistence type="predicted"/>
<feature type="chain" id="PRO_5020215144" description="Disease resistance R13L4/SHOC-2-like LRR domain-containing protein" evidence="3">
    <location>
        <begin position="28"/>
        <end position="934"/>
    </location>
</feature>
<dbReference type="InterPro" id="IPR001611">
    <property type="entry name" value="Leu-rich_rpt"/>
</dbReference>
<evidence type="ECO:0000256" key="2">
    <source>
        <dbReference type="ARBA" id="ARBA00022737"/>
    </source>
</evidence>
<dbReference type="SUPFAM" id="SSF52047">
    <property type="entry name" value="RNI-like"/>
    <property type="match status" value="1"/>
</dbReference>
<evidence type="ECO:0000259" key="4">
    <source>
        <dbReference type="Pfam" id="PF23598"/>
    </source>
</evidence>